<evidence type="ECO:0000313" key="3">
    <source>
        <dbReference type="Proteomes" id="UP000757435"/>
    </source>
</evidence>
<accession>A0A951QBF1</accession>
<dbReference type="InterPro" id="IPR050336">
    <property type="entry name" value="Chromosome_partition/occlusion"/>
</dbReference>
<dbReference type="PANTHER" id="PTHR33375">
    <property type="entry name" value="CHROMOSOME-PARTITIONING PROTEIN PARB-RELATED"/>
    <property type="match status" value="1"/>
</dbReference>
<dbReference type="GO" id="GO:0005694">
    <property type="term" value="C:chromosome"/>
    <property type="evidence" value="ECO:0007669"/>
    <property type="project" value="TreeGrafter"/>
</dbReference>
<dbReference type="AlphaFoldDB" id="A0A951QBF1"/>
<dbReference type="InterPro" id="IPR003115">
    <property type="entry name" value="ParB_N"/>
</dbReference>
<dbReference type="GO" id="GO:0045881">
    <property type="term" value="P:positive regulation of sporulation resulting in formation of a cellular spore"/>
    <property type="evidence" value="ECO:0007669"/>
    <property type="project" value="TreeGrafter"/>
</dbReference>
<feature type="domain" description="ParB-like N-terminal" evidence="1">
    <location>
        <begin position="70"/>
        <end position="157"/>
    </location>
</feature>
<dbReference type="Proteomes" id="UP000757435">
    <property type="component" value="Unassembled WGS sequence"/>
</dbReference>
<organism evidence="2 3">
    <name type="scientific">Drouetiella hepatica Uher 2000/2452</name>
    <dbReference type="NCBI Taxonomy" id="904376"/>
    <lineage>
        <taxon>Bacteria</taxon>
        <taxon>Bacillati</taxon>
        <taxon>Cyanobacteriota</taxon>
        <taxon>Cyanophyceae</taxon>
        <taxon>Oculatellales</taxon>
        <taxon>Oculatellaceae</taxon>
        <taxon>Drouetiella</taxon>
    </lineage>
</organism>
<dbReference type="EMBL" id="JAHHHD010000014">
    <property type="protein sequence ID" value="MBW4659713.1"/>
    <property type="molecule type" value="Genomic_DNA"/>
</dbReference>
<sequence length="378" mass="43651">MEGANLTEDVLQHQIEVLEQKLQHKDEHEQALISEIEQLRSENLNDHERQLLQKQIDELRQHLQQNQGSVEYPVNEIRPNPKQTRQTFKEEVEAMERSLQEEGQLDDVMLFDDGTLFDGECRWRAATNLGWKTIRAVFIIRPESDKTLRRRTYLANRHRRDLNALDKAESLVAIVCDEISQLEPTEVSRVVNRVLTRLKRRKQKLGDRLHLQPQEQQRAVLAQFELEPVEIQVFLILLGLQEHPATLNRNVFPTLSLTLDLRAAIREKALGCAQALVLNRLTAENLGLSEQHALQLRNKGVEITLTNNLSEIKAQQWVAEQKRQLMGDSVAIPSNSARDEQIDHILAAVQNLNFSKTSISIEQRQELRQALEKVLQML</sequence>
<dbReference type="SMART" id="SM00470">
    <property type="entry name" value="ParB"/>
    <property type="match status" value="1"/>
</dbReference>
<dbReference type="GO" id="GO:0007059">
    <property type="term" value="P:chromosome segregation"/>
    <property type="evidence" value="ECO:0007669"/>
    <property type="project" value="TreeGrafter"/>
</dbReference>
<reference evidence="2" key="2">
    <citation type="journal article" date="2022" name="Microbiol. Resour. Announc.">
        <title>Metagenome Sequencing to Explore Phylogenomics of Terrestrial Cyanobacteria.</title>
        <authorList>
            <person name="Ward R.D."/>
            <person name="Stajich J.E."/>
            <person name="Johansen J.R."/>
            <person name="Huntemann M."/>
            <person name="Clum A."/>
            <person name="Foster B."/>
            <person name="Foster B."/>
            <person name="Roux S."/>
            <person name="Palaniappan K."/>
            <person name="Varghese N."/>
            <person name="Mukherjee S."/>
            <person name="Reddy T.B.K."/>
            <person name="Daum C."/>
            <person name="Copeland A."/>
            <person name="Chen I.A."/>
            <person name="Ivanova N.N."/>
            <person name="Kyrpides N.C."/>
            <person name="Shapiro N."/>
            <person name="Eloe-Fadrosh E.A."/>
            <person name="Pietrasiak N."/>
        </authorList>
    </citation>
    <scope>NUCLEOTIDE SEQUENCE</scope>
    <source>
        <strain evidence="2">UHER 2000/2452</strain>
    </source>
</reference>
<gene>
    <name evidence="2" type="ORF">KME15_13635</name>
</gene>
<evidence type="ECO:0000259" key="1">
    <source>
        <dbReference type="SMART" id="SM00470"/>
    </source>
</evidence>
<dbReference type="Pfam" id="PF02195">
    <property type="entry name" value="ParB_N"/>
    <property type="match status" value="1"/>
</dbReference>
<name>A0A951QBF1_9CYAN</name>
<dbReference type="SUPFAM" id="SSF110849">
    <property type="entry name" value="ParB/Sulfiredoxin"/>
    <property type="match status" value="1"/>
</dbReference>
<dbReference type="InterPro" id="IPR036086">
    <property type="entry name" value="ParB/Sulfiredoxin_sf"/>
</dbReference>
<protein>
    <submittedName>
        <fullName evidence="2">ParB N-terminal domain-containing protein</fullName>
    </submittedName>
</protein>
<proteinExistence type="predicted"/>
<dbReference type="Gene3D" id="3.90.1530.10">
    <property type="entry name" value="Conserved hypothetical protein from pyrococcus furiosus pfu- 392566-001, ParB domain"/>
    <property type="match status" value="1"/>
</dbReference>
<reference evidence="2" key="1">
    <citation type="submission" date="2021-05" db="EMBL/GenBank/DDBJ databases">
        <authorList>
            <person name="Pietrasiak N."/>
            <person name="Ward R."/>
            <person name="Stajich J.E."/>
            <person name="Kurbessoian T."/>
        </authorList>
    </citation>
    <scope>NUCLEOTIDE SEQUENCE</scope>
    <source>
        <strain evidence="2">UHER 2000/2452</strain>
    </source>
</reference>
<comment type="caution">
    <text evidence="2">The sequence shown here is derived from an EMBL/GenBank/DDBJ whole genome shotgun (WGS) entry which is preliminary data.</text>
</comment>
<dbReference type="PANTHER" id="PTHR33375:SF1">
    <property type="entry name" value="CHROMOSOME-PARTITIONING PROTEIN PARB-RELATED"/>
    <property type="match status" value="1"/>
</dbReference>
<evidence type="ECO:0000313" key="2">
    <source>
        <dbReference type="EMBL" id="MBW4659713.1"/>
    </source>
</evidence>